<name>A0ABU7DUY2_9TELE</name>
<evidence type="ECO:0000256" key="1">
    <source>
        <dbReference type="SAM" id="MobiDB-lite"/>
    </source>
</evidence>
<organism evidence="2 3">
    <name type="scientific">Characodon lateralis</name>
    <dbReference type="NCBI Taxonomy" id="208331"/>
    <lineage>
        <taxon>Eukaryota</taxon>
        <taxon>Metazoa</taxon>
        <taxon>Chordata</taxon>
        <taxon>Craniata</taxon>
        <taxon>Vertebrata</taxon>
        <taxon>Euteleostomi</taxon>
        <taxon>Actinopterygii</taxon>
        <taxon>Neopterygii</taxon>
        <taxon>Teleostei</taxon>
        <taxon>Neoteleostei</taxon>
        <taxon>Acanthomorphata</taxon>
        <taxon>Ovalentaria</taxon>
        <taxon>Atherinomorphae</taxon>
        <taxon>Cyprinodontiformes</taxon>
        <taxon>Goodeidae</taxon>
        <taxon>Characodon</taxon>
    </lineage>
</organism>
<comment type="caution">
    <text evidence="2">The sequence shown here is derived from an EMBL/GenBank/DDBJ whole genome shotgun (WGS) entry which is preliminary data.</text>
</comment>
<dbReference type="EMBL" id="JAHUTJ010033997">
    <property type="protein sequence ID" value="MED6277633.1"/>
    <property type="molecule type" value="Genomic_DNA"/>
</dbReference>
<dbReference type="Proteomes" id="UP001352852">
    <property type="component" value="Unassembled WGS sequence"/>
</dbReference>
<keyword evidence="3" id="KW-1185">Reference proteome</keyword>
<sequence>MTFKLQKGKNKLRADGPFSLYEHVGPVGDVSSFPGNRPKINSERPAWWPAPKCASVEGCSPPCPASAAQGRTPGSSEIPADTTKSSESNWFPSAARTGLHVCKPDHECRTFIRTGARSAILVFLELSLGGII</sequence>
<proteinExistence type="predicted"/>
<protein>
    <submittedName>
        <fullName evidence="2">Uncharacterized protein</fullName>
    </submittedName>
</protein>
<evidence type="ECO:0000313" key="2">
    <source>
        <dbReference type="EMBL" id="MED6277633.1"/>
    </source>
</evidence>
<evidence type="ECO:0000313" key="3">
    <source>
        <dbReference type="Proteomes" id="UP001352852"/>
    </source>
</evidence>
<reference evidence="2 3" key="1">
    <citation type="submission" date="2021-06" db="EMBL/GenBank/DDBJ databases">
        <authorList>
            <person name="Palmer J.M."/>
        </authorList>
    </citation>
    <scope>NUCLEOTIDE SEQUENCE [LARGE SCALE GENOMIC DNA]</scope>
    <source>
        <strain evidence="2 3">CL_MEX2019</strain>
        <tissue evidence="2">Muscle</tissue>
    </source>
</reference>
<accession>A0ABU7DUY2</accession>
<gene>
    <name evidence="2" type="ORF">CHARACLAT_015498</name>
</gene>
<feature type="region of interest" description="Disordered" evidence="1">
    <location>
        <begin position="63"/>
        <end position="89"/>
    </location>
</feature>